<dbReference type="AlphaFoldDB" id="Q1ASA4"/>
<gene>
    <name evidence="1" type="ordered locus">Rxyl_2811</name>
</gene>
<reference evidence="1 2" key="1">
    <citation type="submission" date="2006-06" db="EMBL/GenBank/DDBJ databases">
        <title>Complete sequence of Rubrobacter xylanophilus DSM 9941.</title>
        <authorList>
            <consortium name="US DOE Joint Genome Institute"/>
            <person name="Copeland A."/>
            <person name="Lucas S."/>
            <person name="Lapidus A."/>
            <person name="Barry K."/>
            <person name="Detter J.C."/>
            <person name="Glavina del Rio T."/>
            <person name="Hammon N."/>
            <person name="Israni S."/>
            <person name="Dalin E."/>
            <person name="Tice H."/>
            <person name="Pitluck S."/>
            <person name="Munk A.C."/>
            <person name="Brettin T."/>
            <person name="Bruce D."/>
            <person name="Han C."/>
            <person name="Tapia R."/>
            <person name="Gilna P."/>
            <person name="Schmutz J."/>
            <person name="Larimer F."/>
            <person name="Land M."/>
            <person name="Hauser L."/>
            <person name="Kyrpides N."/>
            <person name="Lykidis A."/>
            <person name="da Costa M.S."/>
            <person name="Rainey F.A."/>
            <person name="Empadinhas N."/>
            <person name="Jolivet E."/>
            <person name="Battista J.R."/>
            <person name="Richardson P."/>
        </authorList>
    </citation>
    <scope>NUCLEOTIDE SEQUENCE [LARGE SCALE GENOMIC DNA]</scope>
    <source>
        <strain evidence="2">DSM 9941 / NBRC 16129 / PRD-1</strain>
    </source>
</reference>
<evidence type="ECO:0000313" key="1">
    <source>
        <dbReference type="EMBL" id="ABG05724.1"/>
    </source>
</evidence>
<dbReference type="EMBL" id="CP000386">
    <property type="protein sequence ID" value="ABG05724.1"/>
    <property type="molecule type" value="Genomic_DNA"/>
</dbReference>
<protein>
    <submittedName>
        <fullName evidence="1">Uncharacterized protein</fullName>
    </submittedName>
</protein>
<dbReference type="RefSeq" id="WP_011565733.1">
    <property type="nucleotide sequence ID" value="NC_008148.1"/>
</dbReference>
<proteinExistence type="predicted"/>
<name>Q1ASA4_RUBXD</name>
<dbReference type="Proteomes" id="UP000006637">
    <property type="component" value="Chromosome"/>
</dbReference>
<organism evidence="1 2">
    <name type="scientific">Rubrobacter xylanophilus (strain DSM 9941 / JCM 11954 / NBRC 16129 / PRD-1)</name>
    <dbReference type="NCBI Taxonomy" id="266117"/>
    <lineage>
        <taxon>Bacteria</taxon>
        <taxon>Bacillati</taxon>
        <taxon>Actinomycetota</taxon>
        <taxon>Rubrobacteria</taxon>
        <taxon>Rubrobacterales</taxon>
        <taxon>Rubrobacteraceae</taxon>
        <taxon>Rubrobacter</taxon>
    </lineage>
</organism>
<dbReference type="STRING" id="266117.Rxyl_2811"/>
<accession>Q1ASA4</accession>
<evidence type="ECO:0000313" key="2">
    <source>
        <dbReference type="Proteomes" id="UP000006637"/>
    </source>
</evidence>
<dbReference type="KEGG" id="rxy:Rxyl_2811"/>
<sequence>MPDTTTIRRTRLFYISAMLVALAAAAALVLAQEGREARAVEAETPEYRVLDVSDAAGVREVVVTAAEPREAGMRLIDEELRDAGNLPEDGTLLVEYRKDDDPERSTGFALVFDSVEAVLAPGRYSDYGEADAEQIMEEEDGIRVVGFREFAEENPTIWEQVKQSLV</sequence>
<dbReference type="HOGENOM" id="CLU_135048_0_0_11"/>
<keyword evidence="2" id="KW-1185">Reference proteome</keyword>